<dbReference type="SMART" id="SM00646">
    <property type="entry name" value="Ami_3"/>
    <property type="match status" value="1"/>
</dbReference>
<feature type="domain" description="MurNAc-LAA" evidence="3">
    <location>
        <begin position="93"/>
        <end position="213"/>
    </location>
</feature>
<feature type="chain" id="PRO_5038342484" evidence="2">
    <location>
        <begin position="28"/>
        <end position="339"/>
    </location>
</feature>
<feature type="signal peptide" evidence="2">
    <location>
        <begin position="1"/>
        <end position="27"/>
    </location>
</feature>
<keyword evidence="1" id="KW-0378">Hydrolase</keyword>
<dbReference type="EMBL" id="DWUW01000014">
    <property type="protein sequence ID" value="HJD30402.1"/>
    <property type="molecule type" value="Genomic_DNA"/>
</dbReference>
<dbReference type="CDD" id="cd02696">
    <property type="entry name" value="MurNAc-LAA"/>
    <property type="match status" value="1"/>
</dbReference>
<dbReference type="AlphaFoldDB" id="A0A9D2TYR4"/>
<dbReference type="GO" id="GO:0009253">
    <property type="term" value="P:peptidoglycan catabolic process"/>
    <property type="evidence" value="ECO:0007669"/>
    <property type="project" value="InterPro"/>
</dbReference>
<dbReference type="Gene3D" id="3.40.630.40">
    <property type="entry name" value="Zn-dependent exopeptidases"/>
    <property type="match status" value="1"/>
</dbReference>
<evidence type="ECO:0000256" key="1">
    <source>
        <dbReference type="ARBA" id="ARBA00022801"/>
    </source>
</evidence>
<sequence length="339" mass="36920">MKRRILWKLLLAAVFLCLAVPAPDVQAAEPVVIVIDPGHGGENRGGEVEGQFLEKEITLQTALSMKQTLEQFEGAEVYLTRTGDQELSLEQRAQIAKAYDADFLFSLHYNMSSSHNLYGSEVWTSAFGESFAAGQTFAGLQLAEMAGNGQYIRGAKTRLNSRGTDYYGVIRESRQLGIPCVIIEHCYMDHPVDSHQIDTSEEVSAMGVSDALAVAKYFRLKSPSLGLDYSGYSYAQIPAPQGTAAPDRTAPESVSLSVLSADPADGRAVLQLDARDSQSGILYYSWSLDGGMTWSMLMPFANLGSLTFTIEAPLVSGMPVLCRAYNGYDMYSECMAVIP</sequence>
<comment type="caution">
    <text evidence="4">The sequence shown here is derived from an EMBL/GenBank/DDBJ whole genome shotgun (WGS) entry which is preliminary data.</text>
</comment>
<dbReference type="InterPro" id="IPR002508">
    <property type="entry name" value="MurNAc-LAA_cat"/>
</dbReference>
<reference evidence="4" key="1">
    <citation type="journal article" date="2021" name="PeerJ">
        <title>Extensive microbial diversity within the chicken gut microbiome revealed by metagenomics and culture.</title>
        <authorList>
            <person name="Gilroy R."/>
            <person name="Ravi A."/>
            <person name="Getino M."/>
            <person name="Pursley I."/>
            <person name="Horton D.L."/>
            <person name="Alikhan N.F."/>
            <person name="Baker D."/>
            <person name="Gharbi K."/>
            <person name="Hall N."/>
            <person name="Watson M."/>
            <person name="Adriaenssens E.M."/>
            <person name="Foster-Nyarko E."/>
            <person name="Jarju S."/>
            <person name="Secka A."/>
            <person name="Antonio M."/>
            <person name="Oren A."/>
            <person name="Chaudhuri R.R."/>
            <person name="La Ragione R."/>
            <person name="Hildebrand F."/>
            <person name="Pallen M.J."/>
        </authorList>
    </citation>
    <scope>NUCLEOTIDE SEQUENCE</scope>
    <source>
        <strain evidence="4">ChiHjej8B7-25341</strain>
    </source>
</reference>
<name>A0A9D2TYR4_9FIRM</name>
<evidence type="ECO:0000313" key="4">
    <source>
        <dbReference type="EMBL" id="HJD30402.1"/>
    </source>
</evidence>
<evidence type="ECO:0000259" key="3">
    <source>
        <dbReference type="SMART" id="SM00646"/>
    </source>
</evidence>
<keyword evidence="2" id="KW-0732">Signal</keyword>
<proteinExistence type="predicted"/>
<dbReference type="SUPFAM" id="SSF53187">
    <property type="entry name" value="Zn-dependent exopeptidases"/>
    <property type="match status" value="1"/>
</dbReference>
<dbReference type="InterPro" id="IPR050695">
    <property type="entry name" value="N-acetylmuramoyl_amidase_3"/>
</dbReference>
<dbReference type="Proteomes" id="UP000823851">
    <property type="component" value="Unassembled WGS sequence"/>
</dbReference>
<dbReference type="Pfam" id="PF01520">
    <property type="entry name" value="Amidase_3"/>
    <property type="match status" value="1"/>
</dbReference>
<dbReference type="GO" id="GO:0030288">
    <property type="term" value="C:outer membrane-bounded periplasmic space"/>
    <property type="evidence" value="ECO:0007669"/>
    <property type="project" value="TreeGrafter"/>
</dbReference>
<dbReference type="PANTHER" id="PTHR30404">
    <property type="entry name" value="N-ACETYLMURAMOYL-L-ALANINE AMIDASE"/>
    <property type="match status" value="1"/>
</dbReference>
<protein>
    <submittedName>
        <fullName evidence="4">N-acetylmuramoyl-L-alanine amidase</fullName>
    </submittedName>
</protein>
<reference evidence="4" key="2">
    <citation type="submission" date="2021-04" db="EMBL/GenBank/DDBJ databases">
        <authorList>
            <person name="Gilroy R."/>
        </authorList>
    </citation>
    <scope>NUCLEOTIDE SEQUENCE</scope>
    <source>
        <strain evidence="4">ChiHjej8B7-25341</strain>
    </source>
</reference>
<gene>
    <name evidence="4" type="ORF">H9912_00505</name>
</gene>
<dbReference type="PANTHER" id="PTHR30404:SF0">
    <property type="entry name" value="N-ACETYLMURAMOYL-L-ALANINE AMIDASE AMIC"/>
    <property type="match status" value="1"/>
</dbReference>
<evidence type="ECO:0000313" key="5">
    <source>
        <dbReference type="Proteomes" id="UP000823851"/>
    </source>
</evidence>
<accession>A0A9D2TYR4</accession>
<evidence type="ECO:0000256" key="2">
    <source>
        <dbReference type="SAM" id="SignalP"/>
    </source>
</evidence>
<dbReference type="GO" id="GO:0008745">
    <property type="term" value="F:N-acetylmuramoyl-L-alanine amidase activity"/>
    <property type="evidence" value="ECO:0007669"/>
    <property type="project" value="InterPro"/>
</dbReference>
<organism evidence="4 5">
    <name type="scientific">Candidatus Eisenbergiella stercorigallinarum</name>
    <dbReference type="NCBI Taxonomy" id="2838557"/>
    <lineage>
        <taxon>Bacteria</taxon>
        <taxon>Bacillati</taxon>
        <taxon>Bacillota</taxon>
        <taxon>Clostridia</taxon>
        <taxon>Lachnospirales</taxon>
        <taxon>Lachnospiraceae</taxon>
        <taxon>Eisenbergiella</taxon>
    </lineage>
</organism>